<dbReference type="AlphaFoldDB" id="A0A1T4MWX8"/>
<evidence type="ECO:0000256" key="2">
    <source>
        <dbReference type="ARBA" id="ARBA00022679"/>
    </source>
</evidence>
<proteinExistence type="inferred from homology"/>
<protein>
    <submittedName>
        <fullName evidence="5">Lysine methyltransferase</fullName>
    </submittedName>
</protein>
<evidence type="ECO:0000313" key="6">
    <source>
        <dbReference type="Proteomes" id="UP000189933"/>
    </source>
</evidence>
<dbReference type="EMBL" id="FUXM01000005">
    <property type="protein sequence ID" value="SJZ71307.1"/>
    <property type="molecule type" value="Genomic_DNA"/>
</dbReference>
<dbReference type="CDD" id="cd02440">
    <property type="entry name" value="AdoMet_MTases"/>
    <property type="match status" value="1"/>
</dbReference>
<dbReference type="Gene3D" id="3.40.50.150">
    <property type="entry name" value="Vaccinia Virus protein VP39"/>
    <property type="match status" value="1"/>
</dbReference>
<reference evidence="6" key="1">
    <citation type="submission" date="2017-02" db="EMBL/GenBank/DDBJ databases">
        <authorList>
            <person name="Varghese N."/>
            <person name="Submissions S."/>
        </authorList>
    </citation>
    <scope>NUCLEOTIDE SEQUENCE [LARGE SCALE GENOMIC DNA]</scope>
    <source>
        <strain evidence="6">DSM 16521</strain>
    </source>
</reference>
<comment type="similarity">
    <text evidence="4">Belongs to the methyltransferase superfamily. METTL23 family.</text>
</comment>
<gene>
    <name evidence="5" type="ORF">SAMN02745885_00739</name>
</gene>
<name>A0A1T4MWX8_9FIRM</name>
<evidence type="ECO:0000256" key="1">
    <source>
        <dbReference type="ARBA" id="ARBA00022603"/>
    </source>
</evidence>
<dbReference type="Proteomes" id="UP000189933">
    <property type="component" value="Unassembled WGS sequence"/>
</dbReference>
<dbReference type="SUPFAM" id="SSF53335">
    <property type="entry name" value="S-adenosyl-L-methionine-dependent methyltransferases"/>
    <property type="match status" value="1"/>
</dbReference>
<dbReference type="RefSeq" id="WP_078664845.1">
    <property type="nucleotide sequence ID" value="NZ_FUXM01000005.1"/>
</dbReference>
<keyword evidence="1 5" id="KW-0489">Methyltransferase</keyword>
<dbReference type="PANTHER" id="PTHR14614:SF164">
    <property type="entry name" value="HISTONE-ARGININE METHYLTRANSFERASE METTL23"/>
    <property type="match status" value="1"/>
</dbReference>
<dbReference type="InterPro" id="IPR019410">
    <property type="entry name" value="Methyltransf_16"/>
</dbReference>
<dbReference type="Pfam" id="PF10294">
    <property type="entry name" value="Methyltransf_16"/>
    <property type="match status" value="1"/>
</dbReference>
<dbReference type="InterPro" id="IPR029063">
    <property type="entry name" value="SAM-dependent_MTases_sf"/>
</dbReference>
<keyword evidence="6" id="KW-1185">Reference proteome</keyword>
<dbReference type="GO" id="GO:0032259">
    <property type="term" value="P:methylation"/>
    <property type="evidence" value="ECO:0007669"/>
    <property type="project" value="UniProtKB-KW"/>
</dbReference>
<keyword evidence="3" id="KW-0949">S-adenosyl-L-methionine</keyword>
<evidence type="ECO:0000313" key="5">
    <source>
        <dbReference type="EMBL" id="SJZ71307.1"/>
    </source>
</evidence>
<accession>A0A1T4MWX8</accession>
<keyword evidence="2 5" id="KW-0808">Transferase</keyword>
<dbReference type="PANTHER" id="PTHR14614">
    <property type="entry name" value="HEPATOCELLULAR CARCINOMA-ASSOCIATED ANTIGEN"/>
    <property type="match status" value="1"/>
</dbReference>
<dbReference type="GO" id="GO:0008168">
    <property type="term" value="F:methyltransferase activity"/>
    <property type="evidence" value="ECO:0007669"/>
    <property type="project" value="UniProtKB-KW"/>
</dbReference>
<evidence type="ECO:0000256" key="3">
    <source>
        <dbReference type="ARBA" id="ARBA00022691"/>
    </source>
</evidence>
<sequence length="218" mass="24450">MNSNPGTQIGPVIKTRELEIDLGGKVLNFTVVANSEEILPHTLPDGESPVWVELWPSALALARWYWQGEDLTGKKVLELGAGLGLPGIVAALKGAWVIQTDYIPAAVELARQNALKNGAAANMVQQVADWRQFNIQEKFHIITGSDFIYQPLNHPYLEQIFNNNLLPGGKLVIAEYGRVDALRFLQFLEQQGWQVEQQIWPVEQGGYTYKIKIFQLQK</sequence>
<organism evidence="5 6">
    <name type="scientific">Carboxydocella sporoproducens DSM 16521</name>
    <dbReference type="NCBI Taxonomy" id="1121270"/>
    <lineage>
        <taxon>Bacteria</taxon>
        <taxon>Bacillati</taxon>
        <taxon>Bacillota</taxon>
        <taxon>Clostridia</taxon>
        <taxon>Eubacteriales</taxon>
        <taxon>Clostridiales Family XVI. Incertae Sedis</taxon>
        <taxon>Carboxydocella</taxon>
    </lineage>
</organism>
<evidence type="ECO:0000256" key="4">
    <source>
        <dbReference type="ARBA" id="ARBA00043988"/>
    </source>
</evidence>
<dbReference type="OrthoDB" id="9784229at2"/>